<name>A0A5K7XA71_9BACT</name>
<organism evidence="1 2">
    <name type="scientific">Lacipirellula parvula</name>
    <dbReference type="NCBI Taxonomy" id="2650471"/>
    <lineage>
        <taxon>Bacteria</taxon>
        <taxon>Pseudomonadati</taxon>
        <taxon>Planctomycetota</taxon>
        <taxon>Planctomycetia</taxon>
        <taxon>Pirellulales</taxon>
        <taxon>Lacipirellulaceae</taxon>
        <taxon>Lacipirellula</taxon>
    </lineage>
</organism>
<keyword evidence="2" id="KW-1185">Reference proteome</keyword>
<dbReference type="Gene3D" id="2.60.120.200">
    <property type="match status" value="1"/>
</dbReference>
<sequence>MSRKFALRSLALLTAVVALGLFVKTESVSRGATLQFAGRTWTIKQSNSPVGPGPNRFSASPNNVWSDAAGLHLTIRKTGSLWYSTEVILNESFGYGTYMFQTTSRQDILNANATFGAFTWDTAGGDTIPDNPNREIDFEDGRWGNAADPTSSQVVVQPYYLANNLKRITLPDLSEDAALTRFFIWSPGKVEFYSLRGHYSPTDFPAESVLHHYVYVANGTSRRVPTPGAENFRFNLWLFQSTAPAGDQPVEVVVNDFAYLPLLPGDFNNDGVVDDLDLTKWQADFGQNRLSDANADGVTDGADFLIWQRSAGASLAATSGAVPEPTAAVQLLAASLAGVWLHRTRR</sequence>
<reference evidence="2" key="1">
    <citation type="submission" date="2019-10" db="EMBL/GenBank/DDBJ databases">
        <title>Lacipirellula parvula gen. nov., sp. nov., representing a lineage of planctomycetes widespread in freshwater anoxic habitats, and description of the family Lacipirellulaceae.</title>
        <authorList>
            <person name="Dedysh S.N."/>
            <person name="Kulichevskaya I.S."/>
            <person name="Beletsky A.V."/>
            <person name="Rakitin A.L."/>
            <person name="Mardanov A.V."/>
            <person name="Ivanova A.A."/>
            <person name="Saltykova V.X."/>
            <person name="Rijpstra W.I.C."/>
            <person name="Sinninghe Damste J.S."/>
            <person name="Ravin N.V."/>
        </authorList>
    </citation>
    <scope>NUCLEOTIDE SEQUENCE [LARGE SCALE GENOMIC DNA]</scope>
    <source>
        <strain evidence="2">PX69</strain>
    </source>
</reference>
<dbReference type="Gene3D" id="1.10.1330.10">
    <property type="entry name" value="Dockerin domain"/>
    <property type="match status" value="1"/>
</dbReference>
<dbReference type="InterPro" id="IPR018247">
    <property type="entry name" value="EF_Hand_1_Ca_BS"/>
</dbReference>
<evidence type="ECO:0000313" key="2">
    <source>
        <dbReference type="Proteomes" id="UP000326837"/>
    </source>
</evidence>
<dbReference type="SUPFAM" id="SSF63446">
    <property type="entry name" value="Type I dockerin domain"/>
    <property type="match status" value="1"/>
</dbReference>
<accession>A0A5K7XA71</accession>
<dbReference type="PROSITE" id="PS00018">
    <property type="entry name" value="EF_HAND_1"/>
    <property type="match status" value="1"/>
</dbReference>
<dbReference type="RefSeq" id="WP_152097494.1">
    <property type="nucleotide sequence ID" value="NZ_AP021861.1"/>
</dbReference>
<dbReference type="InterPro" id="IPR036439">
    <property type="entry name" value="Dockerin_dom_sf"/>
</dbReference>
<dbReference type="EMBL" id="AP021861">
    <property type="protein sequence ID" value="BBO31333.1"/>
    <property type="molecule type" value="Genomic_DNA"/>
</dbReference>
<proteinExistence type="predicted"/>
<evidence type="ECO:0008006" key="3">
    <source>
        <dbReference type="Google" id="ProtNLM"/>
    </source>
</evidence>
<dbReference type="GO" id="GO:0000272">
    <property type="term" value="P:polysaccharide catabolic process"/>
    <property type="evidence" value="ECO:0007669"/>
    <property type="project" value="InterPro"/>
</dbReference>
<dbReference type="KEGG" id="lpav:PLANPX_0945"/>
<dbReference type="Proteomes" id="UP000326837">
    <property type="component" value="Chromosome"/>
</dbReference>
<evidence type="ECO:0000313" key="1">
    <source>
        <dbReference type="EMBL" id="BBO31333.1"/>
    </source>
</evidence>
<dbReference type="AlphaFoldDB" id="A0A5K7XA71"/>
<protein>
    <recommendedName>
        <fullName evidence="3">GH16 domain-containing protein</fullName>
    </recommendedName>
</protein>
<gene>
    <name evidence="1" type="ORF">PLANPX_0945</name>
</gene>